<evidence type="ECO:0000256" key="1">
    <source>
        <dbReference type="ARBA" id="ARBA00022679"/>
    </source>
</evidence>
<reference evidence="4" key="1">
    <citation type="submission" date="2016-11" db="EMBL/GenBank/DDBJ databases">
        <authorList>
            <person name="Varghese N."/>
            <person name="Submissions S."/>
        </authorList>
    </citation>
    <scope>NUCLEOTIDE SEQUENCE [LARGE SCALE GENOMIC DNA]</scope>
    <source>
        <strain evidence="4">DSM 17957</strain>
    </source>
</reference>
<keyword evidence="1 3" id="KW-0808">Transferase</keyword>
<evidence type="ECO:0000313" key="4">
    <source>
        <dbReference type="Proteomes" id="UP000184536"/>
    </source>
</evidence>
<dbReference type="NCBIfam" id="NF002869">
    <property type="entry name" value="PRK03187.1"/>
    <property type="match status" value="1"/>
</dbReference>
<dbReference type="EMBL" id="FQZV01000012">
    <property type="protein sequence ID" value="SHI99802.1"/>
    <property type="molecule type" value="Genomic_DNA"/>
</dbReference>
<keyword evidence="4" id="KW-1185">Reference proteome</keyword>
<accession>A0A1M6FQ39</accession>
<dbReference type="OrthoDB" id="1845399at2"/>
<protein>
    <submittedName>
        <fullName evidence="3">Protein-glutamine gamma-glutamyltransferase</fullName>
    </submittedName>
</protein>
<organism evidence="3 4">
    <name type="scientific">Geosporobacter subterraneus DSM 17957</name>
    <dbReference type="NCBI Taxonomy" id="1121919"/>
    <lineage>
        <taxon>Bacteria</taxon>
        <taxon>Bacillati</taxon>
        <taxon>Bacillota</taxon>
        <taxon>Clostridia</taxon>
        <taxon>Peptostreptococcales</taxon>
        <taxon>Thermotaleaceae</taxon>
        <taxon>Geosporobacter</taxon>
    </lineage>
</organism>
<dbReference type="STRING" id="1121919.SAMN02745975_01048"/>
<dbReference type="GO" id="GO:0003810">
    <property type="term" value="F:protein-glutamine gamma-glutamyltransferase activity"/>
    <property type="evidence" value="ECO:0007669"/>
    <property type="project" value="InterPro"/>
</dbReference>
<dbReference type="AlphaFoldDB" id="A0A1M6FQ39"/>
<dbReference type="Pfam" id="PF20085">
    <property type="entry name" value="TGL"/>
    <property type="match status" value="1"/>
</dbReference>
<dbReference type="GO" id="GO:0030435">
    <property type="term" value="P:sporulation resulting in formation of a cellular spore"/>
    <property type="evidence" value="ECO:0007669"/>
    <property type="project" value="UniProtKB-KW"/>
</dbReference>
<dbReference type="Proteomes" id="UP000184536">
    <property type="component" value="Unassembled WGS sequence"/>
</dbReference>
<gene>
    <name evidence="3" type="ORF">SAMN02745975_01048</name>
</gene>
<sequence>MTVFIGNRILPSAFIDQYPPNSTERRVIEILSSSNHTYRYESVNHLKVELDLRANIVKASRELFYSGIGFRTFRNSVCNPSYWIRNEDGGFTSRDDVPPSEAIEDIYKNGRRYGTECATAIIILYFKAVLNVFPHDVFNQLFSKIHLMNWQQLDSNLAIAYFRNPTDYLPGDCRYVKNPDVNPLTPEWQGENAIDLGNGLYYGHGIGIKTVNEIIAALNRNRRPGATESAYLMDSVNRLGFSRLASLYQRLVRT</sequence>
<evidence type="ECO:0000313" key="3">
    <source>
        <dbReference type="EMBL" id="SHI99802.1"/>
    </source>
</evidence>
<proteinExistence type="inferred from homology"/>
<evidence type="ECO:0000256" key="2">
    <source>
        <dbReference type="ARBA" id="ARBA00022969"/>
    </source>
</evidence>
<dbReference type="RefSeq" id="WP_110940312.1">
    <property type="nucleotide sequence ID" value="NZ_FQZV01000012.1"/>
</dbReference>
<name>A0A1M6FQ39_9FIRM</name>
<dbReference type="InterPro" id="IPR020916">
    <property type="entry name" value="Gln_gamma-glutamylTfrase_bac"/>
</dbReference>
<dbReference type="HAMAP" id="MF_00727">
    <property type="entry name" value="Tgl"/>
    <property type="match status" value="1"/>
</dbReference>
<keyword evidence="2" id="KW-0749">Sporulation</keyword>